<comment type="caution">
    <text evidence="1">The sequence shown here is derived from an EMBL/GenBank/DDBJ whole genome shotgun (WGS) entry which is preliminary data.</text>
</comment>
<protein>
    <submittedName>
        <fullName evidence="1">Uncharacterized protein</fullName>
    </submittedName>
</protein>
<dbReference type="SUPFAM" id="SSF53335">
    <property type="entry name" value="S-adenosyl-L-methionine-dependent methyltransferases"/>
    <property type="match status" value="1"/>
</dbReference>
<dbReference type="InterPro" id="IPR029063">
    <property type="entry name" value="SAM-dependent_MTases_sf"/>
</dbReference>
<dbReference type="EMBL" id="SDRB02011405">
    <property type="protein sequence ID" value="THG01513.1"/>
    <property type="molecule type" value="Genomic_DNA"/>
</dbReference>
<evidence type="ECO:0000313" key="2">
    <source>
        <dbReference type="Proteomes" id="UP000306102"/>
    </source>
</evidence>
<dbReference type="STRING" id="542762.A0A4S4DFL9"/>
<keyword evidence="2" id="KW-1185">Reference proteome</keyword>
<dbReference type="AlphaFoldDB" id="A0A4S4DFL9"/>
<dbReference type="PANTHER" id="PTHR43619">
    <property type="entry name" value="S-ADENOSYL-L-METHIONINE-DEPENDENT METHYLTRANSFERASE YKTD-RELATED"/>
    <property type="match status" value="1"/>
</dbReference>
<dbReference type="Proteomes" id="UP000306102">
    <property type="component" value="Unassembled WGS sequence"/>
</dbReference>
<proteinExistence type="predicted"/>
<gene>
    <name evidence="1" type="ORF">TEA_013705</name>
</gene>
<dbReference type="PANTHER" id="PTHR43619:SF8">
    <property type="entry name" value="LEUCINE CARBOXYL METHYLTRANSFERASE"/>
    <property type="match status" value="1"/>
</dbReference>
<reference evidence="1 2" key="1">
    <citation type="journal article" date="2018" name="Proc. Natl. Acad. Sci. U.S.A.">
        <title>Draft genome sequence of Camellia sinensis var. sinensis provides insights into the evolution of the tea genome and tea quality.</title>
        <authorList>
            <person name="Wei C."/>
            <person name="Yang H."/>
            <person name="Wang S."/>
            <person name="Zhao J."/>
            <person name="Liu C."/>
            <person name="Gao L."/>
            <person name="Xia E."/>
            <person name="Lu Y."/>
            <person name="Tai Y."/>
            <person name="She G."/>
            <person name="Sun J."/>
            <person name="Cao H."/>
            <person name="Tong W."/>
            <person name="Gao Q."/>
            <person name="Li Y."/>
            <person name="Deng W."/>
            <person name="Jiang X."/>
            <person name="Wang W."/>
            <person name="Chen Q."/>
            <person name="Zhang S."/>
            <person name="Li H."/>
            <person name="Wu J."/>
            <person name="Wang P."/>
            <person name="Li P."/>
            <person name="Shi C."/>
            <person name="Zheng F."/>
            <person name="Jian J."/>
            <person name="Huang B."/>
            <person name="Shan D."/>
            <person name="Shi M."/>
            <person name="Fang C."/>
            <person name="Yue Y."/>
            <person name="Li F."/>
            <person name="Li D."/>
            <person name="Wei S."/>
            <person name="Han B."/>
            <person name="Jiang C."/>
            <person name="Yin Y."/>
            <person name="Xia T."/>
            <person name="Zhang Z."/>
            <person name="Bennetzen J.L."/>
            <person name="Zhao S."/>
            <person name="Wan X."/>
        </authorList>
    </citation>
    <scope>NUCLEOTIDE SEQUENCE [LARGE SCALE GENOMIC DNA]</scope>
    <source>
        <strain evidence="2">cv. Shuchazao</strain>
        <tissue evidence="1">Leaf</tissue>
    </source>
</reference>
<accession>A0A4S4DFL9</accession>
<dbReference type="Gene3D" id="3.40.50.150">
    <property type="entry name" value="Vaccinia Virus protein VP39"/>
    <property type="match status" value="1"/>
</dbReference>
<evidence type="ECO:0000313" key="1">
    <source>
        <dbReference type="EMBL" id="THG01513.1"/>
    </source>
</evidence>
<sequence length="129" mass="14878">MSEEQNGKLEERALPELKLSDLLFTETVRGHHEAIETEWDSLRRSACQTVAGRALWKHVIYDPFAELLAGELYLRSLYEKIKKDRYKIPREVSGVMLAVRTLWFDEKIEVALSFFDGGATHVLLLGTVW</sequence>
<name>A0A4S4DFL9_CAMSN</name>
<organism evidence="1 2">
    <name type="scientific">Camellia sinensis var. sinensis</name>
    <name type="common">China tea</name>
    <dbReference type="NCBI Taxonomy" id="542762"/>
    <lineage>
        <taxon>Eukaryota</taxon>
        <taxon>Viridiplantae</taxon>
        <taxon>Streptophyta</taxon>
        <taxon>Embryophyta</taxon>
        <taxon>Tracheophyta</taxon>
        <taxon>Spermatophyta</taxon>
        <taxon>Magnoliopsida</taxon>
        <taxon>eudicotyledons</taxon>
        <taxon>Gunneridae</taxon>
        <taxon>Pentapetalae</taxon>
        <taxon>asterids</taxon>
        <taxon>Ericales</taxon>
        <taxon>Theaceae</taxon>
        <taxon>Camellia</taxon>
    </lineage>
</organism>